<dbReference type="OrthoDB" id="341403at2759"/>
<dbReference type="InterPro" id="IPR044780">
    <property type="entry name" value="Heh2/Src1"/>
</dbReference>
<dbReference type="EMBL" id="JAGGNH010000010">
    <property type="protein sequence ID" value="KAJ0961785.1"/>
    <property type="molecule type" value="Genomic_DNA"/>
</dbReference>
<keyword evidence="2" id="KW-0597">Phosphoprotein</keyword>
<comment type="caution">
    <text evidence="10">The sequence shown here is derived from an EMBL/GenBank/DDBJ whole genome shotgun (WGS) entry which is preliminary data.</text>
</comment>
<dbReference type="GO" id="GO:0005783">
    <property type="term" value="C:endoplasmic reticulum"/>
    <property type="evidence" value="ECO:0007669"/>
    <property type="project" value="TreeGrafter"/>
</dbReference>
<dbReference type="PANTHER" id="PTHR47808:SF2">
    <property type="entry name" value="LEM DOMAIN-CONTAINING PROTEIN 2"/>
    <property type="match status" value="1"/>
</dbReference>
<organism evidence="10 11">
    <name type="scientific">Dioscorea zingiberensis</name>
    <dbReference type="NCBI Taxonomy" id="325984"/>
    <lineage>
        <taxon>Eukaryota</taxon>
        <taxon>Viridiplantae</taxon>
        <taxon>Streptophyta</taxon>
        <taxon>Embryophyta</taxon>
        <taxon>Tracheophyta</taxon>
        <taxon>Spermatophyta</taxon>
        <taxon>Magnoliopsida</taxon>
        <taxon>Liliopsida</taxon>
        <taxon>Dioscoreales</taxon>
        <taxon>Dioscoreaceae</taxon>
        <taxon>Dioscorea</taxon>
    </lineage>
</organism>
<dbReference type="GO" id="GO:0003682">
    <property type="term" value="F:chromatin binding"/>
    <property type="evidence" value="ECO:0007669"/>
    <property type="project" value="InterPro"/>
</dbReference>
<keyword evidence="11" id="KW-1185">Reference proteome</keyword>
<keyword evidence="3 8" id="KW-0812">Transmembrane</keyword>
<reference evidence="10" key="2">
    <citation type="journal article" date="2022" name="Hortic Res">
        <title>The genome of Dioscorea zingiberensis sheds light on the biosynthesis, origin and evolution of the medicinally important diosgenin saponins.</title>
        <authorList>
            <person name="Li Y."/>
            <person name="Tan C."/>
            <person name="Li Z."/>
            <person name="Guo J."/>
            <person name="Li S."/>
            <person name="Chen X."/>
            <person name="Wang C."/>
            <person name="Dai X."/>
            <person name="Yang H."/>
            <person name="Song W."/>
            <person name="Hou L."/>
            <person name="Xu J."/>
            <person name="Tong Z."/>
            <person name="Xu A."/>
            <person name="Yuan X."/>
            <person name="Wang W."/>
            <person name="Yang Q."/>
            <person name="Chen L."/>
            <person name="Sun Z."/>
            <person name="Wang K."/>
            <person name="Pan B."/>
            <person name="Chen J."/>
            <person name="Bao Y."/>
            <person name="Liu F."/>
            <person name="Qi X."/>
            <person name="Gang D.R."/>
            <person name="Wen J."/>
            <person name="Li J."/>
        </authorList>
    </citation>
    <scope>NUCLEOTIDE SEQUENCE</scope>
    <source>
        <strain evidence="10">Dzin_1.0</strain>
    </source>
</reference>
<feature type="transmembrane region" description="Helical" evidence="8">
    <location>
        <begin position="40"/>
        <end position="61"/>
    </location>
</feature>
<dbReference type="Pfam" id="PF09402">
    <property type="entry name" value="MSC"/>
    <property type="match status" value="1"/>
</dbReference>
<evidence type="ECO:0000256" key="4">
    <source>
        <dbReference type="ARBA" id="ARBA00022989"/>
    </source>
</evidence>
<dbReference type="GO" id="GO:0071763">
    <property type="term" value="P:nuclear membrane organization"/>
    <property type="evidence" value="ECO:0007669"/>
    <property type="project" value="TreeGrafter"/>
</dbReference>
<evidence type="ECO:0000313" key="10">
    <source>
        <dbReference type="EMBL" id="KAJ0961785.1"/>
    </source>
</evidence>
<keyword evidence="5 8" id="KW-0472">Membrane</keyword>
<evidence type="ECO:0000256" key="5">
    <source>
        <dbReference type="ARBA" id="ARBA00023136"/>
    </source>
</evidence>
<evidence type="ECO:0000256" key="6">
    <source>
        <dbReference type="ARBA" id="ARBA00023242"/>
    </source>
</evidence>
<dbReference type="Proteomes" id="UP001085076">
    <property type="component" value="Miscellaneous, Linkage group lg10"/>
</dbReference>
<evidence type="ECO:0000256" key="8">
    <source>
        <dbReference type="SAM" id="Phobius"/>
    </source>
</evidence>
<keyword evidence="6" id="KW-0539">Nucleus</keyword>
<dbReference type="Gene3D" id="1.10.10.1180">
    <property type="entry name" value="MAN1, winged-helix domain"/>
    <property type="match status" value="1"/>
</dbReference>
<accession>A0A9D5H398</accession>
<keyword evidence="4 8" id="KW-1133">Transmembrane helix</keyword>
<dbReference type="InterPro" id="IPR018996">
    <property type="entry name" value="Man1/Src1-like_C"/>
</dbReference>
<evidence type="ECO:0000256" key="7">
    <source>
        <dbReference type="SAM" id="MobiDB-lite"/>
    </source>
</evidence>
<feature type="compositionally biased region" description="Polar residues" evidence="7">
    <location>
        <begin position="343"/>
        <end position="362"/>
    </location>
</feature>
<protein>
    <recommendedName>
        <fullName evidence="9">Man1/Src1-like C-terminal domain-containing protein</fullName>
    </recommendedName>
</protein>
<evidence type="ECO:0000256" key="3">
    <source>
        <dbReference type="ARBA" id="ARBA00022692"/>
    </source>
</evidence>
<evidence type="ECO:0000256" key="1">
    <source>
        <dbReference type="ARBA" id="ARBA00004540"/>
    </source>
</evidence>
<sequence>MSAAAKKRSKSRGRNRSPIDWVFSEPPSSLFPSREELVKLLFVVVIASSVAVAFHFTAGVLKRRYKPFCDSSESFLDLEPDFCEPCPDNGHCSNGELKCFHGYKKHGRRCLEDGSINQTAKELTEGLEDHVCDSYAQFLCGKVGQTWVPEADILNNLNENKLKKHVDSKDGTFEFGKSKAMENIERSLETRSHIFGYSSHFKILHTKAIPSHAFCSACHSGTKNLSAQTCQQNCISLSFVALASGSYRVNERSYGELKRRRSLLTRTEELYEQVCEILEDNATMVKNSKSGDEKWVVASWLRDHLLLPRERKDAKIWKKVEELILEDSPNKSISKLIKGESKNASWNGKESNKSTSGQQQLPPTEGVAGDSNPIDAIDTKVLKEHFQMVLFS</sequence>
<dbReference type="GO" id="GO:0005637">
    <property type="term" value="C:nuclear inner membrane"/>
    <property type="evidence" value="ECO:0007669"/>
    <property type="project" value="UniProtKB-SubCell"/>
</dbReference>
<evidence type="ECO:0000256" key="2">
    <source>
        <dbReference type="ARBA" id="ARBA00022553"/>
    </source>
</evidence>
<feature type="domain" description="Man1/Src1-like C-terminal" evidence="9">
    <location>
        <begin position="77"/>
        <end position="329"/>
    </location>
</feature>
<name>A0A9D5H398_9LILI</name>
<dbReference type="PANTHER" id="PTHR47808">
    <property type="entry name" value="INNER NUCLEAR MEMBRANE PROTEIN HEH2-RELATED"/>
    <property type="match status" value="1"/>
</dbReference>
<dbReference type="InterPro" id="IPR041885">
    <property type="entry name" value="MAN1_winged_helix_dom"/>
</dbReference>
<comment type="subcellular location">
    <subcellularLocation>
        <location evidence="1">Nucleus inner membrane</location>
    </subcellularLocation>
</comment>
<dbReference type="AlphaFoldDB" id="A0A9D5H398"/>
<reference evidence="10" key="1">
    <citation type="submission" date="2021-03" db="EMBL/GenBank/DDBJ databases">
        <authorList>
            <person name="Li Z."/>
            <person name="Yang C."/>
        </authorList>
    </citation>
    <scope>NUCLEOTIDE SEQUENCE</scope>
    <source>
        <strain evidence="10">Dzin_1.0</strain>
        <tissue evidence="10">Leaf</tissue>
    </source>
</reference>
<evidence type="ECO:0000313" key="11">
    <source>
        <dbReference type="Proteomes" id="UP001085076"/>
    </source>
</evidence>
<feature type="region of interest" description="Disordered" evidence="7">
    <location>
        <begin position="343"/>
        <end position="373"/>
    </location>
</feature>
<proteinExistence type="predicted"/>
<dbReference type="GO" id="GO:0034399">
    <property type="term" value="C:nuclear periphery"/>
    <property type="evidence" value="ECO:0007669"/>
    <property type="project" value="TreeGrafter"/>
</dbReference>
<gene>
    <name evidence="10" type="ORF">J5N97_029613</name>
</gene>
<evidence type="ECO:0000259" key="9">
    <source>
        <dbReference type="Pfam" id="PF09402"/>
    </source>
</evidence>